<evidence type="ECO:0008006" key="3">
    <source>
        <dbReference type="Google" id="ProtNLM"/>
    </source>
</evidence>
<dbReference type="Proteomes" id="UP001595648">
    <property type="component" value="Unassembled WGS sequence"/>
</dbReference>
<protein>
    <recommendedName>
        <fullName evidence="3">Transposase</fullName>
    </recommendedName>
</protein>
<dbReference type="RefSeq" id="WP_378984698.1">
    <property type="nucleotide sequence ID" value="NZ_JBHRVD010000001.1"/>
</dbReference>
<proteinExistence type="predicted"/>
<accession>A0ABV7MW38</accession>
<keyword evidence="2" id="KW-1185">Reference proteome</keyword>
<name>A0ABV7MW38_9HYPH</name>
<dbReference type="EMBL" id="JBHRVD010000001">
    <property type="protein sequence ID" value="MFC3326115.1"/>
    <property type="molecule type" value="Genomic_DNA"/>
</dbReference>
<gene>
    <name evidence="1" type="ORF">ACFOJ9_30825</name>
</gene>
<organism evidence="1 2">
    <name type="scientific">Mesorhizobium cantuariense</name>
    <dbReference type="NCBI Taxonomy" id="1300275"/>
    <lineage>
        <taxon>Bacteria</taxon>
        <taxon>Pseudomonadati</taxon>
        <taxon>Pseudomonadota</taxon>
        <taxon>Alphaproteobacteria</taxon>
        <taxon>Hyphomicrobiales</taxon>
        <taxon>Phyllobacteriaceae</taxon>
        <taxon>Mesorhizobium</taxon>
    </lineage>
</organism>
<evidence type="ECO:0000313" key="1">
    <source>
        <dbReference type="EMBL" id="MFC3326115.1"/>
    </source>
</evidence>
<sequence>MRPSRRDGRRQIERARYDADLGERRYEAIDPANRLIAATLERLNDALQWVLDLEAEMAGFERQTLRAVTAEQKQQIMQLGRDFPRLWCAPTTSPRDGKRMLRLPIKDITVAQGAGTKAGQIAHPLAGRGDRDGRIPPVAQPGRLAPLSAGLHRGNPRSGATHDDREIAALLALGLLRIPTSALQDH</sequence>
<evidence type="ECO:0000313" key="2">
    <source>
        <dbReference type="Proteomes" id="UP001595648"/>
    </source>
</evidence>
<reference evidence="2" key="1">
    <citation type="journal article" date="2019" name="Int. J. Syst. Evol. Microbiol.">
        <title>The Global Catalogue of Microorganisms (GCM) 10K type strain sequencing project: providing services to taxonomists for standard genome sequencing and annotation.</title>
        <authorList>
            <consortium name="The Broad Institute Genomics Platform"/>
            <consortium name="The Broad Institute Genome Sequencing Center for Infectious Disease"/>
            <person name="Wu L."/>
            <person name="Ma J."/>
        </authorList>
    </citation>
    <scope>NUCLEOTIDE SEQUENCE [LARGE SCALE GENOMIC DNA]</scope>
    <source>
        <strain evidence="2">ICMP 19515</strain>
    </source>
</reference>
<comment type="caution">
    <text evidence="1">The sequence shown here is derived from an EMBL/GenBank/DDBJ whole genome shotgun (WGS) entry which is preliminary data.</text>
</comment>